<feature type="domain" description="TonB-dependent receptor-like beta-barrel" evidence="13">
    <location>
        <begin position="253"/>
        <end position="738"/>
    </location>
</feature>
<name>A0A094IXX3_9GAMM</name>
<evidence type="ECO:0000259" key="14">
    <source>
        <dbReference type="Pfam" id="PF07715"/>
    </source>
</evidence>
<evidence type="ECO:0000259" key="13">
    <source>
        <dbReference type="Pfam" id="PF00593"/>
    </source>
</evidence>
<dbReference type="STRING" id="435908.IDSA_04500"/>
<dbReference type="Pfam" id="PF00593">
    <property type="entry name" value="TonB_dep_Rec_b-barrel"/>
    <property type="match status" value="1"/>
</dbReference>
<proteinExistence type="inferred from homology"/>
<dbReference type="Pfam" id="PF07715">
    <property type="entry name" value="Plug"/>
    <property type="match status" value="1"/>
</dbReference>
<dbReference type="InterPro" id="IPR010917">
    <property type="entry name" value="TonB_rcpt_CS"/>
</dbReference>
<dbReference type="Proteomes" id="UP000054363">
    <property type="component" value="Unassembled WGS sequence"/>
</dbReference>
<evidence type="ECO:0000256" key="4">
    <source>
        <dbReference type="ARBA" id="ARBA00022496"/>
    </source>
</evidence>
<keyword evidence="16" id="KW-1185">Reference proteome</keyword>
<organism evidence="15 16">
    <name type="scientific">Pseudidiomarina salinarum</name>
    <dbReference type="NCBI Taxonomy" id="435908"/>
    <lineage>
        <taxon>Bacteria</taxon>
        <taxon>Pseudomonadati</taxon>
        <taxon>Pseudomonadota</taxon>
        <taxon>Gammaproteobacteria</taxon>
        <taxon>Alteromonadales</taxon>
        <taxon>Idiomarinaceae</taxon>
        <taxon>Pseudidiomarina</taxon>
    </lineage>
</organism>
<evidence type="ECO:0000256" key="1">
    <source>
        <dbReference type="ARBA" id="ARBA00004571"/>
    </source>
</evidence>
<keyword evidence="4" id="KW-0410">Iron transport</keyword>
<dbReference type="GO" id="GO:0015344">
    <property type="term" value="F:siderophore uptake transmembrane transporter activity"/>
    <property type="evidence" value="ECO:0007669"/>
    <property type="project" value="TreeGrafter"/>
</dbReference>
<feature type="domain" description="TonB-dependent receptor plug" evidence="14">
    <location>
        <begin position="54"/>
        <end position="147"/>
    </location>
</feature>
<dbReference type="Gene3D" id="2.40.170.20">
    <property type="entry name" value="TonB-dependent receptor, beta-barrel domain"/>
    <property type="match status" value="1"/>
</dbReference>
<evidence type="ECO:0000313" key="15">
    <source>
        <dbReference type="EMBL" id="KFZ31942.1"/>
    </source>
</evidence>
<reference evidence="15 16" key="1">
    <citation type="submission" date="2014-06" db="EMBL/GenBank/DDBJ databases">
        <title>The draft genome sequence of Idiomarina salinarum ISL-52.</title>
        <authorList>
            <person name="Du J."/>
            <person name="Shao Z."/>
        </authorList>
    </citation>
    <scope>NUCLEOTIDE SEQUENCE [LARGE SCALE GENOMIC DNA]</scope>
    <source>
        <strain evidence="15 16">ISL-52</strain>
    </source>
</reference>
<gene>
    <name evidence="15" type="ORF">IDSA_04500</name>
</gene>
<keyword evidence="10 12" id="KW-0472">Membrane</keyword>
<keyword evidence="3" id="KW-1134">Transmembrane beta strand</keyword>
<dbReference type="InterPro" id="IPR000531">
    <property type="entry name" value="Beta-barrel_TonB"/>
</dbReference>
<dbReference type="Gene3D" id="2.170.130.10">
    <property type="entry name" value="TonB-dependent receptor, plug domain"/>
    <property type="match status" value="1"/>
</dbReference>
<evidence type="ECO:0000256" key="11">
    <source>
        <dbReference type="ARBA" id="ARBA00023237"/>
    </source>
</evidence>
<keyword evidence="5" id="KW-0812">Transmembrane</keyword>
<protein>
    <submittedName>
        <fullName evidence="15">TonB-dependent receptor</fullName>
    </submittedName>
</protein>
<evidence type="ECO:0000256" key="3">
    <source>
        <dbReference type="ARBA" id="ARBA00022452"/>
    </source>
</evidence>
<dbReference type="PROSITE" id="PS01156">
    <property type="entry name" value="TONB_DEPENDENT_REC_2"/>
    <property type="match status" value="1"/>
</dbReference>
<evidence type="ECO:0000256" key="9">
    <source>
        <dbReference type="ARBA" id="ARBA00023077"/>
    </source>
</evidence>
<comment type="similarity">
    <text evidence="12">Belongs to the TonB-dependent receptor family.</text>
</comment>
<dbReference type="PANTHER" id="PTHR32552:SF68">
    <property type="entry name" value="FERRICHROME OUTER MEMBRANE TRANSPORTER_PHAGE RECEPTOR"/>
    <property type="match status" value="1"/>
</dbReference>
<dbReference type="InterPro" id="IPR037066">
    <property type="entry name" value="Plug_dom_sf"/>
</dbReference>
<dbReference type="GO" id="GO:0009279">
    <property type="term" value="C:cell outer membrane"/>
    <property type="evidence" value="ECO:0007669"/>
    <property type="project" value="UniProtKB-SubCell"/>
</dbReference>
<dbReference type="InterPro" id="IPR039426">
    <property type="entry name" value="TonB-dep_rcpt-like"/>
</dbReference>
<comment type="caution">
    <text evidence="15">The sequence shown here is derived from an EMBL/GenBank/DDBJ whole genome shotgun (WGS) entry which is preliminary data.</text>
</comment>
<evidence type="ECO:0000256" key="8">
    <source>
        <dbReference type="ARBA" id="ARBA00023065"/>
    </source>
</evidence>
<keyword evidence="9 12" id="KW-0798">TonB box</keyword>
<dbReference type="eggNOG" id="COG4773">
    <property type="taxonomic scope" value="Bacteria"/>
</dbReference>
<sequence length="774" mass="85513">MVSAATAQEPPTADSAVGQDIEVIEVTGERRSVTGLSPKNNPVDGVFGGDKVLADIPRSVTPISSQLLEAAAINDLHDISKVAPNTYSAAGFGAPSLPTIRGQLGEIFQLGMRRQGGNNGLGIPLSFNSVAQVDVVRGVAPVILGSTQRTGGFVNLQPKQAQLQETDNIVQLSAGRWQQYRAQVDMNQVLDNGKQALRASVEVVREDSFYDYAGYDSDNIYLAWRWLPDASSELNLHAEFYDVDWTDNAGLNRPTQDLIDHGWYVQGQGVQPNGSTVPGAFAVVSPTGQVKIPRSQVYTDPLDINNAQTYLLFGDYQRDLGDGWEFTQTAYFQHLEREEIAQNSFVEIIDGATTFETRSTWQREWAPGQVSWFGGNLRYNDVLGFSQFTTEADLPVDLTGPLSNRRIPLTAAQKARLVELRPDVWVSPGTQYDIDGDGAGDFNLSDTTDSTSYQLGVFVQHEQPLSVDWLLQVGLRADWYDVTARDPIAPAGVTPAEDSHSEWLYGAQASLSYSLNPDSTFYLSTNYTESTSNSMAGGTVLGADQQINPLNFATENEAVELGYKYAPANSPWYLDAAVFEQTRSLRNRDGSNSGIKNRGFESQLFYTQDALWLSLGYTYLDARYDESASFQDSRQVYDAFDNSRPDIVQGTGVGAPNFAFFPASSARAQGQPDHTAAMALGYQLSEAWEVGGQLSYSGDYKLDYLNKVRIREQHTLNLFAQFLLNNDRTRIRLDVFNVTDQDNWSPVFEGGYFGSTLVFPELPRHFEVTLTQRF</sequence>
<dbReference type="PANTHER" id="PTHR32552">
    <property type="entry name" value="FERRICHROME IRON RECEPTOR-RELATED"/>
    <property type="match status" value="1"/>
</dbReference>
<evidence type="ECO:0000256" key="5">
    <source>
        <dbReference type="ARBA" id="ARBA00022692"/>
    </source>
</evidence>
<dbReference type="InterPro" id="IPR012910">
    <property type="entry name" value="Plug_dom"/>
</dbReference>
<dbReference type="AlphaFoldDB" id="A0A094IXX3"/>
<keyword evidence="2" id="KW-0813">Transport</keyword>
<keyword evidence="11" id="KW-0998">Cell outer membrane</keyword>
<evidence type="ECO:0000313" key="16">
    <source>
        <dbReference type="Proteomes" id="UP000054363"/>
    </source>
</evidence>
<keyword evidence="8" id="KW-0406">Ion transport</keyword>
<dbReference type="InterPro" id="IPR036942">
    <property type="entry name" value="Beta-barrel_TonB_sf"/>
</dbReference>
<evidence type="ECO:0000256" key="7">
    <source>
        <dbReference type="ARBA" id="ARBA00023004"/>
    </source>
</evidence>
<keyword evidence="15" id="KW-0675">Receptor</keyword>
<evidence type="ECO:0000256" key="2">
    <source>
        <dbReference type="ARBA" id="ARBA00022448"/>
    </source>
</evidence>
<evidence type="ECO:0000256" key="6">
    <source>
        <dbReference type="ARBA" id="ARBA00022729"/>
    </source>
</evidence>
<dbReference type="SUPFAM" id="SSF56935">
    <property type="entry name" value="Porins"/>
    <property type="match status" value="1"/>
</dbReference>
<keyword evidence="6" id="KW-0732">Signal</keyword>
<evidence type="ECO:0000256" key="12">
    <source>
        <dbReference type="RuleBase" id="RU003357"/>
    </source>
</evidence>
<accession>A0A094IXX3</accession>
<keyword evidence="7" id="KW-0408">Iron</keyword>
<dbReference type="EMBL" id="JPER01000001">
    <property type="protein sequence ID" value="KFZ31942.1"/>
    <property type="molecule type" value="Genomic_DNA"/>
</dbReference>
<comment type="subcellular location">
    <subcellularLocation>
        <location evidence="1">Cell outer membrane</location>
        <topology evidence="1">Multi-pass membrane protein</topology>
    </subcellularLocation>
</comment>
<evidence type="ECO:0000256" key="10">
    <source>
        <dbReference type="ARBA" id="ARBA00023136"/>
    </source>
</evidence>